<keyword evidence="13 19" id="KW-0249">Electron transport</keyword>
<feature type="binding site" description="axial binding residue" evidence="20">
    <location>
        <position position="236"/>
    </location>
    <ligand>
        <name>heme c</name>
        <dbReference type="ChEBI" id="CHEBI:61717"/>
        <label>2</label>
    </ligand>
    <ligandPart>
        <name>Fe</name>
        <dbReference type="ChEBI" id="CHEBI:18248"/>
    </ligandPart>
</feature>
<keyword evidence="9 22" id="KW-0812">Transmembrane</keyword>
<gene>
    <name evidence="24" type="ORF">CAL24_15065</name>
</gene>
<dbReference type="InterPro" id="IPR004678">
    <property type="entry name" value="Cyt_c_oxidase_cbb3_su3"/>
</dbReference>
<evidence type="ECO:0000313" key="25">
    <source>
        <dbReference type="Proteomes" id="UP000215633"/>
    </source>
</evidence>
<sequence length="320" mass="34893">MSDFINGFWSYFIACIALGGIAWCLWLLYTQRRWLGKRPTAGPVDDTGHVWDGDLTELNNPVPRWWTWMYLLLCLFALGYLLLMPGLGAFQGMLGYTTADEVRRHQAQLAEQVKPVYARFETMTVPQIAADPAARQIGERLFLNTCAQCHGSDARGGRSFPNLTDADWLYGGTPEVIQQTITHGRHGIMPPWKASIDAATASDIAHYVRSLSGLAADPIKVFRGQREFGNVCVACHGVDGKGNQALGAPNLTDDTWLYGSSEATIVQTILEGRDNRMPAHDAVLTPEQIKILTAWVWGLSNMSDGSGGAGAPEAGPAASQ</sequence>
<dbReference type="GO" id="GO:1902600">
    <property type="term" value="P:proton transmembrane transport"/>
    <property type="evidence" value="ECO:0007669"/>
    <property type="project" value="UniProtKB-KW"/>
</dbReference>
<comment type="similarity">
    <text evidence="3 19">Belongs to the CcoP / FixP family.</text>
</comment>
<dbReference type="InterPro" id="IPR038414">
    <property type="entry name" value="CcoP_N_sf"/>
</dbReference>
<evidence type="ECO:0000313" key="24">
    <source>
        <dbReference type="EMBL" id="OZI76447.1"/>
    </source>
</evidence>
<evidence type="ECO:0000256" key="22">
    <source>
        <dbReference type="SAM" id="Phobius"/>
    </source>
</evidence>
<keyword evidence="10 19" id="KW-0479">Metal-binding</keyword>
<feature type="binding site" description="axial binding residue" evidence="20">
    <location>
        <position position="277"/>
    </location>
    <ligand>
        <name>heme c</name>
        <dbReference type="ChEBI" id="CHEBI:61717"/>
        <label>1</label>
    </ligand>
    <ligandPart>
        <name>Fe</name>
        <dbReference type="ChEBI" id="CHEBI:18248"/>
    </ligandPart>
</feature>
<reference evidence="25" key="1">
    <citation type="submission" date="2017-05" db="EMBL/GenBank/DDBJ databases">
        <title>Complete and WGS of Bordetella genogroups.</title>
        <authorList>
            <person name="Spilker T."/>
            <person name="Lipuma J."/>
        </authorList>
    </citation>
    <scope>NUCLEOTIDE SEQUENCE [LARGE SCALE GENOMIC DNA]</scope>
    <source>
        <strain evidence="25">AU8256</strain>
    </source>
</reference>
<evidence type="ECO:0000256" key="19">
    <source>
        <dbReference type="PIRNR" id="PIRNR000006"/>
    </source>
</evidence>
<comment type="cofactor">
    <cofactor evidence="19 21">
        <name>heme c</name>
        <dbReference type="ChEBI" id="CHEBI:61717"/>
    </cofactor>
    <text evidence="19 21">Binds 2 heme C groups per subunit.</text>
</comment>
<dbReference type="UniPathway" id="UPA00705"/>
<dbReference type="GO" id="GO:0020037">
    <property type="term" value="F:heme binding"/>
    <property type="evidence" value="ECO:0007669"/>
    <property type="project" value="InterPro"/>
</dbReference>
<dbReference type="PIRSF" id="PIRSF000006">
    <property type="entry name" value="Cbb3-Cox_fixP"/>
    <property type="match status" value="1"/>
</dbReference>
<dbReference type="Gene3D" id="6.10.280.130">
    <property type="match status" value="1"/>
</dbReference>
<feature type="binding site" description="covalent" evidence="21">
    <location>
        <position position="149"/>
    </location>
    <ligand>
        <name>heme c</name>
        <dbReference type="ChEBI" id="CHEBI:61717"/>
        <label>1</label>
    </ligand>
</feature>
<dbReference type="GO" id="GO:0016491">
    <property type="term" value="F:oxidoreductase activity"/>
    <property type="evidence" value="ECO:0007669"/>
    <property type="project" value="UniProtKB-KW"/>
</dbReference>
<name>A0A261VRH1_9BORD</name>
<keyword evidence="6 19" id="KW-0997">Cell inner membrane</keyword>
<accession>A0A261VRH1</accession>
<dbReference type="GO" id="GO:0009055">
    <property type="term" value="F:electron transfer activity"/>
    <property type="evidence" value="ECO:0007669"/>
    <property type="project" value="InterPro"/>
</dbReference>
<evidence type="ECO:0000256" key="20">
    <source>
        <dbReference type="PIRSR" id="PIRSR000006-1"/>
    </source>
</evidence>
<comment type="pathway">
    <text evidence="2 19">Energy metabolism; oxidative phosphorylation.</text>
</comment>
<organism evidence="24 25">
    <name type="scientific">Bordetella genomosp. 2</name>
    <dbReference type="NCBI Taxonomy" id="1983456"/>
    <lineage>
        <taxon>Bacteria</taxon>
        <taxon>Pseudomonadati</taxon>
        <taxon>Pseudomonadota</taxon>
        <taxon>Betaproteobacteria</taxon>
        <taxon>Burkholderiales</taxon>
        <taxon>Alcaligenaceae</taxon>
        <taxon>Bordetella</taxon>
    </lineage>
</organism>
<evidence type="ECO:0000256" key="7">
    <source>
        <dbReference type="ARBA" id="ARBA00022617"/>
    </source>
</evidence>
<feature type="binding site" description="axial binding residue" evidence="20">
    <location>
        <position position="150"/>
    </location>
    <ligand>
        <name>heme c</name>
        <dbReference type="ChEBI" id="CHEBI:61717"/>
        <label>1</label>
    </ligand>
    <ligandPart>
        <name>Fe</name>
        <dbReference type="ChEBI" id="CHEBI:18248"/>
    </ligandPart>
</feature>
<keyword evidence="5 19" id="KW-1003">Cell membrane</keyword>
<comment type="function">
    <text evidence="19">C-type cytochrome. Part of the cbb3-type cytochrome c oxidase complex.</text>
</comment>
<evidence type="ECO:0000256" key="1">
    <source>
        <dbReference type="ARBA" id="ARBA00004533"/>
    </source>
</evidence>
<evidence type="ECO:0000256" key="18">
    <source>
        <dbReference type="ARBA" id="ARBA00023136"/>
    </source>
</evidence>
<dbReference type="InterPro" id="IPR050597">
    <property type="entry name" value="Cytochrome_c_Oxidase_Subunit"/>
</dbReference>
<feature type="transmembrane region" description="Helical" evidence="22">
    <location>
        <begin position="7"/>
        <end position="29"/>
    </location>
</feature>
<dbReference type="PANTHER" id="PTHR33751">
    <property type="entry name" value="CBB3-TYPE CYTOCHROME C OXIDASE SUBUNIT FIXP"/>
    <property type="match status" value="1"/>
</dbReference>
<dbReference type="GO" id="GO:0006119">
    <property type="term" value="P:oxidative phosphorylation"/>
    <property type="evidence" value="ECO:0007669"/>
    <property type="project" value="UniProtKB-UniPathway"/>
</dbReference>
<keyword evidence="15 19" id="KW-0560">Oxidoreductase</keyword>
<evidence type="ECO:0000256" key="10">
    <source>
        <dbReference type="ARBA" id="ARBA00022723"/>
    </source>
</evidence>
<dbReference type="Pfam" id="PF13442">
    <property type="entry name" value="Cytochrome_CBB3"/>
    <property type="match status" value="2"/>
</dbReference>
<dbReference type="Gene3D" id="1.10.760.10">
    <property type="entry name" value="Cytochrome c-like domain"/>
    <property type="match status" value="2"/>
</dbReference>
<evidence type="ECO:0000256" key="2">
    <source>
        <dbReference type="ARBA" id="ARBA00004673"/>
    </source>
</evidence>
<keyword evidence="4 19" id="KW-0813">Transport</keyword>
<dbReference type="EMBL" id="NEVT01000006">
    <property type="protein sequence ID" value="OZI76447.1"/>
    <property type="molecule type" value="Genomic_DNA"/>
</dbReference>
<dbReference type="InterPro" id="IPR009056">
    <property type="entry name" value="Cyt_c-like_dom"/>
</dbReference>
<evidence type="ECO:0000256" key="6">
    <source>
        <dbReference type="ARBA" id="ARBA00022519"/>
    </source>
</evidence>
<comment type="caution">
    <text evidence="24">The sequence shown here is derived from an EMBL/GenBank/DDBJ whole genome shotgun (WGS) entry which is preliminary data.</text>
</comment>
<dbReference type="Pfam" id="PF14715">
    <property type="entry name" value="FixP_N"/>
    <property type="match status" value="1"/>
</dbReference>
<dbReference type="AlphaFoldDB" id="A0A261VRH1"/>
<keyword evidence="17 19" id="KW-0406">Ion transport</keyword>
<evidence type="ECO:0000256" key="21">
    <source>
        <dbReference type="PIRSR" id="PIRSR000006-2"/>
    </source>
</evidence>
<evidence type="ECO:0000256" key="14">
    <source>
        <dbReference type="ARBA" id="ARBA00022989"/>
    </source>
</evidence>
<keyword evidence="11" id="KW-0677">Repeat</keyword>
<evidence type="ECO:0000256" key="11">
    <source>
        <dbReference type="ARBA" id="ARBA00022737"/>
    </source>
</evidence>
<evidence type="ECO:0000256" key="16">
    <source>
        <dbReference type="ARBA" id="ARBA00023004"/>
    </source>
</evidence>
<evidence type="ECO:0000256" key="5">
    <source>
        <dbReference type="ARBA" id="ARBA00022475"/>
    </source>
</evidence>
<dbReference type="InterPro" id="IPR036909">
    <property type="entry name" value="Cyt_c-like_dom_sf"/>
</dbReference>
<feature type="transmembrane region" description="Helical" evidence="22">
    <location>
        <begin position="65"/>
        <end position="83"/>
    </location>
</feature>
<comment type="subcellular location">
    <subcellularLocation>
        <location evidence="1 19">Cell inner membrane</location>
    </subcellularLocation>
</comment>
<proteinExistence type="inferred from homology"/>
<dbReference type="PANTHER" id="PTHR33751:SF1">
    <property type="entry name" value="CBB3-TYPE CYTOCHROME C OXIDASE SUBUNIT FIXP"/>
    <property type="match status" value="1"/>
</dbReference>
<feature type="domain" description="Cytochrome c" evidence="23">
    <location>
        <begin position="133"/>
        <end position="212"/>
    </location>
</feature>
<comment type="subunit">
    <text evidence="19">Component of the cbb3-type cytochrome c oxidase.</text>
</comment>
<dbReference type="GO" id="GO:0046872">
    <property type="term" value="F:metal ion binding"/>
    <property type="evidence" value="ECO:0007669"/>
    <property type="project" value="UniProtKB-KW"/>
</dbReference>
<keyword evidence="7 19" id="KW-0349">Heme</keyword>
<protein>
    <recommendedName>
        <fullName evidence="19">Cbb3-type cytochrome c oxidase subunit</fullName>
    </recommendedName>
</protein>
<keyword evidence="14 22" id="KW-1133">Transmembrane helix</keyword>
<keyword evidence="18 19" id="KW-0472">Membrane</keyword>
<feature type="binding site" description="covalent" evidence="21">
    <location>
        <position position="146"/>
    </location>
    <ligand>
        <name>heme c</name>
        <dbReference type="ChEBI" id="CHEBI:61717"/>
        <label>1</label>
    </ligand>
</feature>
<keyword evidence="12 19" id="KW-0375">Hydrogen ion transport</keyword>
<dbReference type="PROSITE" id="PS51007">
    <property type="entry name" value="CYTC"/>
    <property type="match status" value="2"/>
</dbReference>
<keyword evidence="25" id="KW-1185">Reference proteome</keyword>
<dbReference type="RefSeq" id="WP_094807095.1">
    <property type="nucleotide sequence ID" value="NZ_NEVT01000006.1"/>
</dbReference>
<keyword evidence="8 19" id="KW-0679">Respiratory chain</keyword>
<keyword evidence="16 19" id="KW-0408">Iron</keyword>
<dbReference type="NCBIfam" id="TIGR00782">
    <property type="entry name" value="ccoP"/>
    <property type="match status" value="1"/>
</dbReference>
<evidence type="ECO:0000256" key="8">
    <source>
        <dbReference type="ARBA" id="ARBA00022660"/>
    </source>
</evidence>
<evidence type="ECO:0000256" key="12">
    <source>
        <dbReference type="ARBA" id="ARBA00022781"/>
    </source>
</evidence>
<dbReference type="SUPFAM" id="SSF46626">
    <property type="entry name" value="Cytochrome c"/>
    <property type="match status" value="2"/>
</dbReference>
<feature type="binding site" description="axial binding residue" evidence="20">
    <location>
        <position position="189"/>
    </location>
    <ligand>
        <name>heme c</name>
        <dbReference type="ChEBI" id="CHEBI:61717"/>
        <label>2</label>
    </ligand>
    <ligandPart>
        <name>Fe</name>
        <dbReference type="ChEBI" id="CHEBI:18248"/>
    </ligandPart>
</feature>
<evidence type="ECO:0000256" key="4">
    <source>
        <dbReference type="ARBA" id="ARBA00022448"/>
    </source>
</evidence>
<evidence type="ECO:0000256" key="15">
    <source>
        <dbReference type="ARBA" id="ARBA00023002"/>
    </source>
</evidence>
<evidence type="ECO:0000256" key="3">
    <source>
        <dbReference type="ARBA" id="ARBA00006113"/>
    </source>
</evidence>
<evidence type="ECO:0000256" key="13">
    <source>
        <dbReference type="ARBA" id="ARBA00022982"/>
    </source>
</evidence>
<feature type="binding site" description="covalent" evidence="21">
    <location>
        <position position="235"/>
    </location>
    <ligand>
        <name>heme c</name>
        <dbReference type="ChEBI" id="CHEBI:61717"/>
        <label>2</label>
    </ligand>
</feature>
<dbReference type="InterPro" id="IPR032858">
    <property type="entry name" value="CcoP_N"/>
</dbReference>
<dbReference type="Proteomes" id="UP000215633">
    <property type="component" value="Unassembled WGS sequence"/>
</dbReference>
<feature type="binding site" description="covalent" evidence="21">
    <location>
        <position position="232"/>
    </location>
    <ligand>
        <name>heme c</name>
        <dbReference type="ChEBI" id="CHEBI:61717"/>
        <label>2</label>
    </ligand>
</feature>
<evidence type="ECO:0000256" key="9">
    <source>
        <dbReference type="ARBA" id="ARBA00022692"/>
    </source>
</evidence>
<feature type="domain" description="Cytochrome c" evidence="23">
    <location>
        <begin position="219"/>
        <end position="300"/>
    </location>
</feature>
<dbReference type="GO" id="GO:0005886">
    <property type="term" value="C:plasma membrane"/>
    <property type="evidence" value="ECO:0007669"/>
    <property type="project" value="UniProtKB-SubCell"/>
</dbReference>
<evidence type="ECO:0000259" key="23">
    <source>
        <dbReference type="PROSITE" id="PS51007"/>
    </source>
</evidence>
<evidence type="ECO:0000256" key="17">
    <source>
        <dbReference type="ARBA" id="ARBA00023065"/>
    </source>
</evidence>